<feature type="compositionally biased region" description="Gly residues" evidence="1">
    <location>
        <begin position="17"/>
        <end position="27"/>
    </location>
</feature>
<evidence type="ECO:0000313" key="2">
    <source>
        <dbReference type="EMBL" id="BAD86882.1"/>
    </source>
</evidence>
<accession>Q5JNS5</accession>
<feature type="compositionally biased region" description="Basic and acidic residues" evidence="1">
    <location>
        <begin position="71"/>
        <end position="98"/>
    </location>
</feature>
<dbReference type="Proteomes" id="UP000817658">
    <property type="component" value="Chromosome 1"/>
</dbReference>
<feature type="region of interest" description="Disordered" evidence="1">
    <location>
        <begin position="46"/>
        <end position="166"/>
    </location>
</feature>
<feature type="compositionally biased region" description="Basic and acidic residues" evidence="1">
    <location>
        <begin position="107"/>
        <end position="121"/>
    </location>
</feature>
<protein>
    <submittedName>
        <fullName evidence="2">Epstein-Barr virus EBNA-1-like</fullName>
    </submittedName>
</protein>
<feature type="compositionally biased region" description="Basic residues" evidence="1">
    <location>
        <begin position="293"/>
        <end position="315"/>
    </location>
</feature>
<sequence>MRRAHAQPHGSPRTMRTGGGGNGGSGWPGRAEVAPTWRLCGCHVGRLEEDEGVGRNGRRTAAASSGANHGDTGESEHTGRLHETRGDESTARICRRESVGGGLRRRQPAERKGGNGDEVMRGRFPARAPAPPAHATAAFGGRDRGTAMARARNGEDWEGKKEGRAPGFIGRQCRFWRPTLGGQGASWRSALAAKTATEADDAGGGEKRKKEGRKGACPLPLWEKKEGERAARQRGGGNSASVPWRLARGVDDDSDDGGGGVERSGDTGGRRGQARQRLTAAATRRSANTARARAARRFGRRRRERRPERRVRARRGSQAPRRNGRYTTAAPGAAVVDGGGKQRAALGAAIAVGGDVSIDFA</sequence>
<feature type="compositionally biased region" description="Basic and acidic residues" evidence="1">
    <location>
        <begin position="152"/>
        <end position="164"/>
    </location>
</feature>
<feature type="region of interest" description="Disordered" evidence="1">
    <location>
        <begin position="192"/>
        <end position="334"/>
    </location>
</feature>
<reference evidence="2" key="1">
    <citation type="journal article" date="2002" name="Nature">
        <title>The genome sequence and structure of rice chromosome 1.</title>
        <authorList>
            <person name="Sasaki T."/>
            <person name="Matsumoto T."/>
            <person name="Yamamoto K."/>
            <person name="Sakata K."/>
            <person name="Baba T."/>
            <person name="Katayose Y."/>
            <person name="Wu J."/>
            <person name="Niimura Y."/>
            <person name="Cheng Z."/>
            <person name="Nagamura Y."/>
            <person name="Antonio B.A."/>
            <person name="Kanamori H."/>
            <person name="Hosokawa S."/>
            <person name="Masukawa M."/>
            <person name="Arikawa K."/>
            <person name="Chiden Y."/>
            <person name="Hayashi M."/>
            <person name="Okamoto M."/>
            <person name="Ando T."/>
            <person name="Aoki H."/>
            <person name="Arita K."/>
            <person name="Hamada M."/>
            <person name="Harada C."/>
            <person name="Hijishita S."/>
            <person name="Honda M."/>
            <person name="Ichikawa Y."/>
            <person name="Idonuma A."/>
            <person name="Iijima M."/>
            <person name="Ikeda M."/>
            <person name="Ikeno M."/>
            <person name="Itoh S."/>
            <person name="Itoh T."/>
            <person name="Itoh Y."/>
            <person name="Itoh Y."/>
            <person name="Iwabuchi A."/>
            <person name="Kamiya K."/>
            <person name="Karasawa W."/>
            <person name="Katagiri S."/>
            <person name="Kikuta A."/>
            <person name="Kobayashi N."/>
            <person name="Kono I."/>
            <person name="Machita K."/>
            <person name="Maehara T."/>
            <person name="Mizuno H."/>
            <person name="Mizubayashi T."/>
            <person name="Mukai Y."/>
            <person name="Nagasaki H."/>
            <person name="Nakashima M."/>
            <person name="Nakama Y."/>
            <person name="Nakamichi Y."/>
            <person name="Nakamura M."/>
            <person name="Namiki N."/>
            <person name="Negishi M."/>
            <person name="Ohta I."/>
            <person name="Ono N."/>
            <person name="Saji S."/>
            <person name="Sakai K."/>
            <person name="Shibata M."/>
            <person name="Shimokawa T."/>
            <person name="Shomura A."/>
            <person name="Song J."/>
            <person name="Takazaki Y."/>
            <person name="Terasawa K."/>
            <person name="Tsuji K."/>
            <person name="Waki K."/>
            <person name="Yamagata H."/>
            <person name="Yamane H."/>
            <person name="Yoshiki S."/>
            <person name="Yoshihara R."/>
            <person name="Yukawa K."/>
            <person name="Zhong H."/>
            <person name="Iwama H."/>
            <person name="Endo T."/>
            <person name="Ito H."/>
            <person name="Hahn J.H."/>
            <person name="Kim H.I."/>
            <person name="Eun M.Y."/>
            <person name="Yano M."/>
            <person name="Jiang J."/>
            <person name="Gojobori T."/>
        </authorList>
    </citation>
    <scope>NUCLEOTIDE SEQUENCE [LARGE SCALE GENOMIC DNA]</scope>
</reference>
<evidence type="ECO:0000256" key="1">
    <source>
        <dbReference type="SAM" id="MobiDB-lite"/>
    </source>
</evidence>
<name>Q5JNS5_ORYSJ</name>
<organism evidence="2">
    <name type="scientific">Oryza sativa subsp. japonica</name>
    <name type="common">Rice</name>
    <dbReference type="NCBI Taxonomy" id="39947"/>
    <lineage>
        <taxon>Eukaryota</taxon>
        <taxon>Viridiplantae</taxon>
        <taxon>Streptophyta</taxon>
        <taxon>Embryophyta</taxon>
        <taxon>Tracheophyta</taxon>
        <taxon>Spermatophyta</taxon>
        <taxon>Magnoliopsida</taxon>
        <taxon>Liliopsida</taxon>
        <taxon>Poales</taxon>
        <taxon>Poaceae</taxon>
        <taxon>BOP clade</taxon>
        <taxon>Oryzoideae</taxon>
        <taxon>Oryzeae</taxon>
        <taxon>Oryzinae</taxon>
        <taxon>Oryza</taxon>
        <taxon>Oryza sativa</taxon>
    </lineage>
</organism>
<dbReference type="AlphaFoldDB" id="Q5JNS5"/>
<dbReference type="EMBL" id="AP002482">
    <property type="protein sequence ID" value="BAD86882.1"/>
    <property type="molecule type" value="Genomic_DNA"/>
</dbReference>
<feature type="compositionally biased region" description="Low complexity" evidence="1">
    <location>
        <begin position="275"/>
        <end position="292"/>
    </location>
</feature>
<gene>
    <name evidence="2" type="primary">P0706B05.33</name>
</gene>
<proteinExistence type="predicted"/>
<feature type="compositionally biased region" description="Basic and acidic residues" evidence="1">
    <location>
        <begin position="222"/>
        <end position="231"/>
    </location>
</feature>
<feature type="region of interest" description="Disordered" evidence="1">
    <location>
        <begin position="1"/>
        <end position="32"/>
    </location>
</feature>